<dbReference type="SUPFAM" id="SSF52540">
    <property type="entry name" value="P-loop containing nucleoside triphosphate hydrolases"/>
    <property type="match status" value="1"/>
</dbReference>
<evidence type="ECO:0000259" key="2">
    <source>
        <dbReference type="Pfam" id="PF19044"/>
    </source>
</evidence>
<feature type="domain" description="TraG P-loop" evidence="2">
    <location>
        <begin position="409"/>
        <end position="829"/>
    </location>
</feature>
<dbReference type="Gene3D" id="1.10.8.730">
    <property type="match status" value="1"/>
</dbReference>
<evidence type="ECO:0008006" key="4">
    <source>
        <dbReference type="Google" id="ProtNLM"/>
    </source>
</evidence>
<accession>A0A644V6B0</accession>
<gene>
    <name evidence="3" type="ORF">SDC9_32322</name>
</gene>
<sequence length="834" mass="95831">MRNTMKAATIESKFPLLAVEHGCIISKDADVTVAFRVDLPELFTVTSAEYEAIHSSWAKAIKVLPDYSVIQKQDWFTKENYKPETDREDMSFLSRSFERHFNERPYLNHTCFLYLTKTTKERMRMQSNFSSLCRGNIIPKEVNKDTAVKFLEAVGQFEQIVNDSGFVRLTRLTSDEITGTPESAGLIEKYFALSLDDTTCLEDIELGSDGLRVGDKHICLHTVSDVEDLPGTVGTDMRYERLSTDRSDCRLSFAAPVGLLLSCDHVFNQYIFLDDSAENLRKFEKSARNMQSLSKYSRGNQINKEWIDKYLNEAHSFGLTSVRAHFNVMAWSDDAEELKRIRNDVGSQLALMECKPRHNTVDAATLYWAAMPGNAGDFPSEESFYTFIEPALCFFTEETNYKSSPSPFGIKMCDRVSGKPLHVDISDLPMKKGITTNRNKFVLGPSGSGKSFFMNHLVRQYWEQGTHVVLVDTGNSYQGLCEMIRRKTKGQDGIYFTYTEENPISFNPFFTEDYVFDVEKKDSIKTLLLTLWKSEDDKITKTESGELGSAVSAYIQKIQDDRSIVPSFNTFYEFMRDDYRRDLNEREIKVSREDFNLDNMLTTMRQYYRGGRYDFLLNSAENIDLLNKSFIVFEIDSIKENRELFPVVTIIIMEAFISKLRRLKGVRKQFICEEAWKALSSPNMAEYMKYLYKTVRKYFGEAIVVTQEVDDIISSPIVKEAIINNSDCKILLDQRKFMNRFDVIQSLLGLTEKEKGQILSINMANNPGRNYKEVWFGLGGVQSAVYATEVSTAEYLTYTTEETEKMEVFKKTDELGGNYELAIKQLAESKRQKQ</sequence>
<dbReference type="InterPro" id="IPR024451">
    <property type="entry name" value="TraG_N_Bacteroidetes"/>
</dbReference>
<dbReference type="Pfam" id="PF12991">
    <property type="entry name" value="DUF3875"/>
    <property type="match status" value="1"/>
</dbReference>
<dbReference type="AlphaFoldDB" id="A0A644V6B0"/>
<dbReference type="Pfam" id="PF19044">
    <property type="entry name" value="P-loop_TraG"/>
    <property type="match status" value="1"/>
</dbReference>
<comment type="caution">
    <text evidence="3">The sequence shown here is derived from an EMBL/GenBank/DDBJ whole genome shotgun (WGS) entry which is preliminary data.</text>
</comment>
<organism evidence="3">
    <name type="scientific">bioreactor metagenome</name>
    <dbReference type="NCBI Taxonomy" id="1076179"/>
    <lineage>
        <taxon>unclassified sequences</taxon>
        <taxon>metagenomes</taxon>
        <taxon>ecological metagenomes</taxon>
    </lineage>
</organism>
<dbReference type="PANTHER" id="PTHR38467">
    <property type="match status" value="1"/>
</dbReference>
<dbReference type="EMBL" id="VSSQ01000220">
    <property type="protein sequence ID" value="MPL86342.1"/>
    <property type="molecule type" value="Genomic_DNA"/>
</dbReference>
<dbReference type="InterPro" id="IPR027417">
    <property type="entry name" value="P-loop_NTPase"/>
</dbReference>
<protein>
    <recommendedName>
        <fullName evidence="4">TraG P-loop domain-containing protein</fullName>
    </recommendedName>
</protein>
<reference evidence="3" key="1">
    <citation type="submission" date="2019-08" db="EMBL/GenBank/DDBJ databases">
        <authorList>
            <person name="Kucharzyk K."/>
            <person name="Murdoch R.W."/>
            <person name="Higgins S."/>
            <person name="Loffler F."/>
        </authorList>
    </citation>
    <scope>NUCLEOTIDE SEQUENCE</scope>
</reference>
<dbReference type="InterPro" id="IPR043964">
    <property type="entry name" value="P-loop_TraG"/>
</dbReference>
<evidence type="ECO:0000259" key="1">
    <source>
        <dbReference type="Pfam" id="PF12991"/>
    </source>
</evidence>
<feature type="domain" description="TraG N-terminal Bacteroidetes" evidence="1">
    <location>
        <begin position="3"/>
        <end position="55"/>
    </location>
</feature>
<name>A0A644V6B0_9ZZZZ</name>
<dbReference type="InterPro" id="IPR053155">
    <property type="entry name" value="F-pilin_assembly_TraC"/>
</dbReference>
<dbReference type="Gene3D" id="3.40.50.300">
    <property type="entry name" value="P-loop containing nucleotide triphosphate hydrolases"/>
    <property type="match status" value="1"/>
</dbReference>
<evidence type="ECO:0000313" key="3">
    <source>
        <dbReference type="EMBL" id="MPL86342.1"/>
    </source>
</evidence>
<dbReference type="InterPro" id="IPR022509">
    <property type="entry name" value="Conjugation_ATPase_TraG"/>
</dbReference>
<dbReference type="PANTHER" id="PTHR38467:SF1">
    <property type="entry name" value="CONJUGATIVE TRANSFER: ASSEMBLY"/>
    <property type="match status" value="1"/>
</dbReference>
<dbReference type="NCBIfam" id="TIGR03783">
    <property type="entry name" value="Bac_Flav_CT_G"/>
    <property type="match status" value="1"/>
</dbReference>
<proteinExistence type="predicted"/>